<protein>
    <submittedName>
        <fullName evidence="1">Uncharacterized protein</fullName>
    </submittedName>
</protein>
<comment type="caution">
    <text evidence="1">The sequence shown here is derived from an EMBL/GenBank/DDBJ whole genome shotgun (WGS) entry which is preliminary data.</text>
</comment>
<reference evidence="1" key="1">
    <citation type="submission" date="2021-01" db="EMBL/GenBank/DDBJ databases">
        <title>Modified the classification status of verrucomicrobia.</title>
        <authorList>
            <person name="Feng X."/>
        </authorList>
    </citation>
    <scope>NUCLEOTIDE SEQUENCE</scope>
    <source>
        <strain evidence="1">JCM 18052</strain>
    </source>
</reference>
<dbReference type="Proteomes" id="UP000600139">
    <property type="component" value="Unassembled WGS sequence"/>
</dbReference>
<name>A0A934R7A7_9BACT</name>
<sequence length="255" mass="28501">MAGEPIYNQRRQGFPKESRNATSYLTTIEYVGLHSDLRSASPPVGSTWGDYPGIVSDLDLSPLEGTESAILTVVVELKFSNEGQGELQESNEEIEWASVSRSMYEHPEFSINGSGSYKLTSEDIAAIKKWQEMPDVAKKKDYKYYKGDKPGDGEETLSSHAKMFARGIELGVEYYVDKAPVARLTQTYVNGPGPTSKCGEKDTPSVSNIPSGYEWVRETDSSVRSGEDRKWTRRLEWMGADKVLVDVKDIYWTSP</sequence>
<dbReference type="EMBL" id="JAENIK010000011">
    <property type="protein sequence ID" value="MBK1816535.1"/>
    <property type="molecule type" value="Genomic_DNA"/>
</dbReference>
<organism evidence="1 2">
    <name type="scientific">Luteolibacter yonseiensis</name>
    <dbReference type="NCBI Taxonomy" id="1144680"/>
    <lineage>
        <taxon>Bacteria</taxon>
        <taxon>Pseudomonadati</taxon>
        <taxon>Verrucomicrobiota</taxon>
        <taxon>Verrucomicrobiia</taxon>
        <taxon>Verrucomicrobiales</taxon>
        <taxon>Verrucomicrobiaceae</taxon>
        <taxon>Luteolibacter</taxon>
    </lineage>
</organism>
<gene>
    <name evidence="1" type="ORF">JIN84_12990</name>
</gene>
<dbReference type="RefSeq" id="WP_200351468.1">
    <property type="nucleotide sequence ID" value="NZ_BAABHZ010000006.1"/>
</dbReference>
<proteinExistence type="predicted"/>
<dbReference type="AlphaFoldDB" id="A0A934R7A7"/>
<accession>A0A934R7A7</accession>
<evidence type="ECO:0000313" key="2">
    <source>
        <dbReference type="Proteomes" id="UP000600139"/>
    </source>
</evidence>
<evidence type="ECO:0000313" key="1">
    <source>
        <dbReference type="EMBL" id="MBK1816535.1"/>
    </source>
</evidence>
<keyword evidence="2" id="KW-1185">Reference proteome</keyword>